<dbReference type="AlphaFoldDB" id="A0A1S8DDG7"/>
<evidence type="ECO:0000313" key="2">
    <source>
        <dbReference type="EMBL" id="ONM43454.1"/>
    </source>
</evidence>
<keyword evidence="1" id="KW-0812">Transmembrane</keyword>
<gene>
    <name evidence="2" type="ORF">BXT89_12575</name>
</gene>
<evidence type="ECO:0000313" key="3">
    <source>
        <dbReference type="Proteomes" id="UP000242847"/>
    </source>
</evidence>
<name>A0A1S8DDG7_9GAMM</name>
<feature type="transmembrane region" description="Helical" evidence="1">
    <location>
        <begin position="59"/>
        <end position="82"/>
    </location>
</feature>
<comment type="caution">
    <text evidence="2">The sequence shown here is derived from an EMBL/GenBank/DDBJ whole genome shotgun (WGS) entry which is preliminary data.</text>
</comment>
<dbReference type="Proteomes" id="UP000242847">
    <property type="component" value="Unassembled WGS sequence"/>
</dbReference>
<keyword evidence="3" id="KW-1185">Reference proteome</keyword>
<reference evidence="2 3" key="1">
    <citation type="submission" date="2017-01" db="EMBL/GenBank/DDBJ databases">
        <title>Draft genome sequence of Pseudomonas pachastrellae type strain CCUG 46540T from a deep sea.</title>
        <authorList>
            <person name="Gomila M."/>
            <person name="Mulet M."/>
            <person name="Lalucat J."/>
            <person name="Garcia-Valdes E."/>
        </authorList>
    </citation>
    <scope>NUCLEOTIDE SEQUENCE [LARGE SCALE GENOMIC DNA]</scope>
    <source>
        <strain evidence="2 3">CCUG 46540</strain>
    </source>
</reference>
<proteinExistence type="predicted"/>
<keyword evidence="1" id="KW-1133">Transmembrane helix</keyword>
<dbReference type="EMBL" id="MUBC01000027">
    <property type="protein sequence ID" value="ONM43454.1"/>
    <property type="molecule type" value="Genomic_DNA"/>
</dbReference>
<protein>
    <submittedName>
        <fullName evidence="2">Uncharacterized protein</fullName>
    </submittedName>
</protein>
<dbReference type="RefSeq" id="WP_083728022.1">
    <property type="nucleotide sequence ID" value="NZ_FOUD01000003.1"/>
</dbReference>
<feature type="transmembrane region" description="Helical" evidence="1">
    <location>
        <begin position="5"/>
        <end position="20"/>
    </location>
</feature>
<sequence>MEQPLFLLISFALLITPVLFTRWRWFWIFCCALGIPMALAWAQNFCAVSRPENTGSPDAALGLAFLLVPTVALALGMFLRYLRWIVEVLMSEHKERRSAASSQARSR</sequence>
<organism evidence="2 3">
    <name type="scientific">Halopseudomonas pachastrellae</name>
    <dbReference type="NCBI Taxonomy" id="254161"/>
    <lineage>
        <taxon>Bacteria</taxon>
        <taxon>Pseudomonadati</taxon>
        <taxon>Pseudomonadota</taxon>
        <taxon>Gammaproteobacteria</taxon>
        <taxon>Pseudomonadales</taxon>
        <taxon>Pseudomonadaceae</taxon>
        <taxon>Halopseudomonas</taxon>
    </lineage>
</organism>
<accession>A0A1S8DDG7</accession>
<evidence type="ECO:0000256" key="1">
    <source>
        <dbReference type="SAM" id="Phobius"/>
    </source>
</evidence>
<feature type="transmembrane region" description="Helical" evidence="1">
    <location>
        <begin position="26"/>
        <end position="47"/>
    </location>
</feature>
<dbReference type="OrthoDB" id="7013375at2"/>
<keyword evidence="1" id="KW-0472">Membrane</keyword>